<gene>
    <name evidence="2" type="ORF">ACHAW5_001178</name>
</gene>
<dbReference type="Proteomes" id="UP001530315">
    <property type="component" value="Unassembled WGS sequence"/>
</dbReference>
<feature type="region of interest" description="Disordered" evidence="1">
    <location>
        <begin position="52"/>
        <end position="87"/>
    </location>
</feature>
<reference evidence="2 3" key="1">
    <citation type="submission" date="2024-10" db="EMBL/GenBank/DDBJ databases">
        <title>Updated reference genomes for cyclostephanoid diatoms.</title>
        <authorList>
            <person name="Roberts W.R."/>
            <person name="Alverson A.J."/>
        </authorList>
    </citation>
    <scope>NUCLEOTIDE SEQUENCE [LARGE SCALE GENOMIC DNA]</scope>
    <source>
        <strain evidence="2 3">AJA276-08</strain>
    </source>
</reference>
<protein>
    <submittedName>
        <fullName evidence="2">Uncharacterized protein</fullName>
    </submittedName>
</protein>
<name>A0ABD3MRJ5_9STRA</name>
<dbReference type="EMBL" id="JALLAZ020001729">
    <property type="protein sequence ID" value="KAL3766509.1"/>
    <property type="molecule type" value="Genomic_DNA"/>
</dbReference>
<organism evidence="2 3">
    <name type="scientific">Stephanodiscus triporus</name>
    <dbReference type="NCBI Taxonomy" id="2934178"/>
    <lineage>
        <taxon>Eukaryota</taxon>
        <taxon>Sar</taxon>
        <taxon>Stramenopiles</taxon>
        <taxon>Ochrophyta</taxon>
        <taxon>Bacillariophyta</taxon>
        <taxon>Coscinodiscophyceae</taxon>
        <taxon>Thalassiosirophycidae</taxon>
        <taxon>Stephanodiscales</taxon>
        <taxon>Stephanodiscaceae</taxon>
        <taxon>Stephanodiscus</taxon>
    </lineage>
</organism>
<proteinExistence type="predicted"/>
<evidence type="ECO:0000313" key="2">
    <source>
        <dbReference type="EMBL" id="KAL3766509.1"/>
    </source>
</evidence>
<evidence type="ECO:0000256" key="1">
    <source>
        <dbReference type="SAM" id="MobiDB-lite"/>
    </source>
</evidence>
<comment type="caution">
    <text evidence="2">The sequence shown here is derived from an EMBL/GenBank/DDBJ whole genome shotgun (WGS) entry which is preliminary data.</text>
</comment>
<feature type="compositionally biased region" description="Polar residues" evidence="1">
    <location>
        <begin position="69"/>
        <end position="78"/>
    </location>
</feature>
<sequence length="109" mass="11916">MTLRPFALWKFSKRNETLKAGLPSGNFTGGVCRQKHAKGNDFVYLSTAANAELPSSSSNEKFTRRRVSSLDTSNSLKEPSSPGESDELIAVTGSGLVVGKSWWMPLYEC</sequence>
<accession>A0ABD3MRJ5</accession>
<evidence type="ECO:0000313" key="3">
    <source>
        <dbReference type="Proteomes" id="UP001530315"/>
    </source>
</evidence>
<keyword evidence="3" id="KW-1185">Reference proteome</keyword>
<dbReference type="AlphaFoldDB" id="A0ABD3MRJ5"/>